<dbReference type="EMBL" id="CP101808">
    <property type="protein sequence ID" value="UUD36699.1"/>
    <property type="molecule type" value="Genomic_DNA"/>
</dbReference>
<gene>
    <name evidence="2" type="ORF">NPA09_02180</name>
</gene>
<evidence type="ECO:0000256" key="1">
    <source>
        <dbReference type="SAM" id="SignalP"/>
    </source>
</evidence>
<organism evidence="2 3">
    <name type="scientific">Mycoplasmopsis equigenitalium</name>
    <dbReference type="NCBI Taxonomy" id="114883"/>
    <lineage>
        <taxon>Bacteria</taxon>
        <taxon>Bacillati</taxon>
        <taxon>Mycoplasmatota</taxon>
        <taxon>Mycoplasmoidales</taxon>
        <taxon>Metamycoplasmataceae</taxon>
        <taxon>Mycoplasmopsis</taxon>
    </lineage>
</organism>
<evidence type="ECO:0008006" key="4">
    <source>
        <dbReference type="Google" id="ProtNLM"/>
    </source>
</evidence>
<sequence length="129" mass="13571">MSKNKLLLFGFGTVATLAATAAFAVSCGEKIPETDKGAVEAAANKLTDESRPIADFAKVNMGAFTGGTDAIAVVDEMLKADLADIQKKYGVKIEFKNISSGVDSLTFSLKISKGKESITKDVKVTFTAE</sequence>
<keyword evidence="1" id="KW-0732">Signal</keyword>
<accession>A0ABY5J1V2</accession>
<evidence type="ECO:0000313" key="3">
    <source>
        <dbReference type="Proteomes" id="UP001059576"/>
    </source>
</evidence>
<dbReference type="NCBIfam" id="NF045726">
    <property type="entry name" value="XXplasma_LP"/>
    <property type="match status" value="1"/>
</dbReference>
<keyword evidence="3" id="KW-1185">Reference proteome</keyword>
<evidence type="ECO:0000313" key="2">
    <source>
        <dbReference type="EMBL" id="UUD36699.1"/>
    </source>
</evidence>
<name>A0ABY5J1V2_9BACT</name>
<dbReference type="Proteomes" id="UP001059576">
    <property type="component" value="Chromosome"/>
</dbReference>
<proteinExistence type="predicted"/>
<protein>
    <recommendedName>
        <fullName evidence="4">Lipoprotein</fullName>
    </recommendedName>
</protein>
<reference evidence="2" key="1">
    <citation type="submission" date="2022-07" db="EMBL/GenBank/DDBJ databases">
        <title>Complete genome of Mycoplasma equigenitalium type strain T37.</title>
        <authorList>
            <person name="Spergser J."/>
        </authorList>
    </citation>
    <scope>NUCLEOTIDE SEQUENCE</scope>
    <source>
        <strain evidence="2">T37</strain>
    </source>
</reference>
<dbReference type="RefSeq" id="WP_129721620.1">
    <property type="nucleotide sequence ID" value="NZ_CP101808.1"/>
</dbReference>
<dbReference type="InterPro" id="IPR054816">
    <property type="entry name" value="Lipoprotein_mollicutes-type_CS"/>
</dbReference>
<dbReference type="PROSITE" id="PS51257">
    <property type="entry name" value="PROKAR_LIPOPROTEIN"/>
    <property type="match status" value="1"/>
</dbReference>
<feature type="signal peptide" evidence="1">
    <location>
        <begin position="1"/>
        <end position="24"/>
    </location>
</feature>
<feature type="chain" id="PRO_5045896959" description="Lipoprotein" evidence="1">
    <location>
        <begin position="25"/>
        <end position="129"/>
    </location>
</feature>